<evidence type="ECO:0000313" key="2">
    <source>
        <dbReference type="Proteomes" id="UP000438429"/>
    </source>
</evidence>
<proteinExistence type="predicted"/>
<dbReference type="EMBL" id="VEVO01000021">
    <property type="protein sequence ID" value="KAF0024762.1"/>
    <property type="molecule type" value="Genomic_DNA"/>
</dbReference>
<dbReference type="AlphaFoldDB" id="A0A6A4RZZ9"/>
<accession>A0A6A4RZZ9</accession>
<protein>
    <submittedName>
        <fullName evidence="1">Uncharacterized protein</fullName>
    </submittedName>
</protein>
<dbReference type="Proteomes" id="UP000438429">
    <property type="component" value="Unassembled WGS sequence"/>
</dbReference>
<name>A0A6A4RZZ9_SCOMX</name>
<gene>
    <name evidence="1" type="ORF">F2P81_023564</name>
</gene>
<organism evidence="1 2">
    <name type="scientific">Scophthalmus maximus</name>
    <name type="common">Turbot</name>
    <name type="synonym">Psetta maxima</name>
    <dbReference type="NCBI Taxonomy" id="52904"/>
    <lineage>
        <taxon>Eukaryota</taxon>
        <taxon>Metazoa</taxon>
        <taxon>Chordata</taxon>
        <taxon>Craniata</taxon>
        <taxon>Vertebrata</taxon>
        <taxon>Euteleostomi</taxon>
        <taxon>Actinopterygii</taxon>
        <taxon>Neopterygii</taxon>
        <taxon>Teleostei</taxon>
        <taxon>Neoteleostei</taxon>
        <taxon>Acanthomorphata</taxon>
        <taxon>Carangaria</taxon>
        <taxon>Pleuronectiformes</taxon>
        <taxon>Pleuronectoidei</taxon>
        <taxon>Scophthalmidae</taxon>
        <taxon>Scophthalmus</taxon>
    </lineage>
</organism>
<comment type="caution">
    <text evidence="1">The sequence shown here is derived from an EMBL/GenBank/DDBJ whole genome shotgun (WGS) entry which is preliminary data.</text>
</comment>
<sequence>MSQSHVSVCFVFSRNPDDDTYKDIIIYVYVTLIFKLKRKNRPSDNVSHSLCRVTVVLWLAKHIQSLQYIKVRHDRYLHVATMLGKWTGGSQLDDFSLLGLVEFLVSTPASQSKIRTRICRKNPSRLSSTGDVRCPDVLVHIVMRTAREVERCSSSLQHEKLLKLFRQTRLPIRSCFTLFTFPNSDRSIRCPPEGGFVPGCASDVLHLAAVHHHGPMSVRMVPNVMRQRCRAATIH</sequence>
<evidence type="ECO:0000313" key="1">
    <source>
        <dbReference type="EMBL" id="KAF0024762.1"/>
    </source>
</evidence>
<reference evidence="1 2" key="1">
    <citation type="submission" date="2019-06" db="EMBL/GenBank/DDBJ databases">
        <title>Draft genomes of female and male turbot (Scophthalmus maximus).</title>
        <authorList>
            <person name="Xu H."/>
            <person name="Xu X.-W."/>
            <person name="Shao C."/>
            <person name="Chen S."/>
        </authorList>
    </citation>
    <scope>NUCLEOTIDE SEQUENCE [LARGE SCALE GENOMIC DNA]</scope>
    <source>
        <strain evidence="1">Ysfricsl-2016a</strain>
        <tissue evidence="1">Blood</tissue>
    </source>
</reference>